<name>A0A9X3CPF9_9VIBR</name>
<comment type="caution">
    <text evidence="1">The sequence shown here is derived from an EMBL/GenBank/DDBJ whole genome shotgun (WGS) entry which is preliminary data.</text>
</comment>
<dbReference type="Proteomes" id="UP001155587">
    <property type="component" value="Unassembled WGS sequence"/>
</dbReference>
<dbReference type="RefSeq" id="WP_265675547.1">
    <property type="nucleotide sequence ID" value="NZ_JAKRRY010000017.1"/>
</dbReference>
<keyword evidence="2" id="KW-1185">Reference proteome</keyword>
<reference evidence="1" key="1">
    <citation type="submission" date="2022-02" db="EMBL/GenBank/DDBJ databases">
        <title>Vibrio sp. nov, a new bacterium isolated from seawater.</title>
        <authorList>
            <person name="Yuan Y."/>
        </authorList>
    </citation>
    <scope>NUCLEOTIDE SEQUENCE</scope>
    <source>
        <strain evidence="1">ZSDZ65</strain>
    </source>
</reference>
<sequence>MSASSLVEIESLFNDNGEPEFGHLTAIPKYLGLERFVYRTTMDKTANRLAKYFHYKQFQFVSISTPDYIIGVAMADIRYLGNSFYYVYDIATNELIEAKTIQPLGYRYQLMPSPWQSISYFNALGTRIEIEAGLWRVTVDSELLDMDIILNPPSVGGPLMLCTPTGYSGWTYTQKHNALAVTGRIKVQGKALDVSTCLAGYDFSAGYMRQETSWRWASLNAIVNERRIGVNLAAGVNETGATENTLWIDGQRYLLNGVHFDFDRLDSNKPWRIYGDDGAIDLTFRPLQLRSEKLNFGLLKSNFRQYVGYFSGVLTDLEGNHYPLDRVLGLTEDHYAKW</sequence>
<evidence type="ECO:0000313" key="1">
    <source>
        <dbReference type="EMBL" id="MCW8347011.1"/>
    </source>
</evidence>
<evidence type="ECO:0000313" key="2">
    <source>
        <dbReference type="Proteomes" id="UP001155587"/>
    </source>
</evidence>
<gene>
    <name evidence="1" type="ORF">MD535_13480</name>
</gene>
<dbReference type="Pfam" id="PF10974">
    <property type="entry name" value="DUF2804"/>
    <property type="match status" value="1"/>
</dbReference>
<protein>
    <submittedName>
        <fullName evidence="1">DUF2804 domain-containing protein</fullName>
    </submittedName>
</protein>
<dbReference type="AlphaFoldDB" id="A0A9X3CPF9"/>
<dbReference type="EMBL" id="JAKRRY010000017">
    <property type="protein sequence ID" value="MCW8347011.1"/>
    <property type="molecule type" value="Genomic_DNA"/>
</dbReference>
<accession>A0A9X3CPF9</accession>
<dbReference type="PANTHER" id="PTHR35868">
    <property type="entry name" value="DUF2804 DOMAIN-CONTAINING PROTEIN-RELATED"/>
    <property type="match status" value="1"/>
</dbReference>
<proteinExistence type="predicted"/>
<dbReference type="InterPro" id="IPR021243">
    <property type="entry name" value="DUF2804"/>
</dbReference>
<organism evidence="1 2">
    <name type="scientific">Vibrio qingdaonensis</name>
    <dbReference type="NCBI Taxonomy" id="2829491"/>
    <lineage>
        <taxon>Bacteria</taxon>
        <taxon>Pseudomonadati</taxon>
        <taxon>Pseudomonadota</taxon>
        <taxon>Gammaproteobacteria</taxon>
        <taxon>Vibrionales</taxon>
        <taxon>Vibrionaceae</taxon>
        <taxon>Vibrio</taxon>
    </lineage>
</organism>
<dbReference type="PANTHER" id="PTHR35868:SF4">
    <property type="entry name" value="DUF2804 DOMAIN-CONTAINING PROTEIN"/>
    <property type="match status" value="1"/>
</dbReference>